<evidence type="ECO:0000313" key="3">
    <source>
        <dbReference type="EMBL" id="PZF74516.1"/>
    </source>
</evidence>
<proteinExistence type="predicted"/>
<comment type="caution">
    <text evidence="3">The sequence shown here is derived from an EMBL/GenBank/DDBJ whole genome shotgun (WGS) entry which is preliminary data.</text>
</comment>
<protein>
    <recommendedName>
        <fullName evidence="2">Secretion system C-terminal sorting domain-containing protein</fullName>
    </recommendedName>
</protein>
<feature type="domain" description="Secretion system C-terminal sorting" evidence="2">
    <location>
        <begin position="401"/>
        <end position="474"/>
    </location>
</feature>
<dbReference type="InterPro" id="IPR026444">
    <property type="entry name" value="Secre_tail"/>
</dbReference>
<evidence type="ECO:0000256" key="1">
    <source>
        <dbReference type="SAM" id="SignalP"/>
    </source>
</evidence>
<dbReference type="Proteomes" id="UP000248745">
    <property type="component" value="Unassembled WGS sequence"/>
</dbReference>
<sequence length="476" mass="53418">MKLLSILLCAVSASAFAQQKTNDFYSRVTSQLSPQLKEILVKQMATHGLNKTTLDKQRLVAYSLRDFQNNVANDSMYFGYSGNRGSSFANCMENMEGRNGRYSKPDTLWSFFGGGLSFDARYTYDSHDSLLSVYYVGIHSRVVYTRDNAGNAIITEAFDSTGNQITHTATYSAYDNQNRKILDSTDQSNKTNYAYGQGVDSSIHYTWATATAAWEQAYMALDIYNNAGTPTVHYQFSPAGSNAWDSAFRVSYTYNANGFLTLALTSIYDDLNNSWRDVNKEIFDYTGNHPFYSYYETLENTPSGWVGDNKFACQTNNAGNWDVFYGFAWNNTTNVWDTSRRINFTYNNLDLISTLETYRYDNTIGSFEANPFQLETYYYKTYIVPNAVDVIHAVAAEISAYPNPVSGNLHIGGNIGNQDVSMQIISITGVRLFNASGNWQSMNKDIDMSGFANGVYYLLIKDGNGNKIAAKQIIKA</sequence>
<dbReference type="OrthoDB" id="649093at2"/>
<keyword evidence="4" id="KW-1185">Reference proteome</keyword>
<evidence type="ECO:0000313" key="4">
    <source>
        <dbReference type="Proteomes" id="UP000248745"/>
    </source>
</evidence>
<organism evidence="3 4">
    <name type="scientific">Taibaiella soli</name>
    <dbReference type="NCBI Taxonomy" id="1649169"/>
    <lineage>
        <taxon>Bacteria</taxon>
        <taxon>Pseudomonadati</taxon>
        <taxon>Bacteroidota</taxon>
        <taxon>Chitinophagia</taxon>
        <taxon>Chitinophagales</taxon>
        <taxon>Chitinophagaceae</taxon>
        <taxon>Taibaiella</taxon>
    </lineage>
</organism>
<dbReference type="NCBIfam" id="TIGR04183">
    <property type="entry name" value="Por_Secre_tail"/>
    <property type="match status" value="1"/>
</dbReference>
<dbReference type="Pfam" id="PF18962">
    <property type="entry name" value="Por_Secre_tail"/>
    <property type="match status" value="1"/>
</dbReference>
<keyword evidence="1" id="KW-0732">Signal</keyword>
<reference evidence="3 4" key="1">
    <citation type="submission" date="2018-06" db="EMBL/GenBank/DDBJ databases">
        <title>Mucibacter soli gen. nov., sp. nov., a new member of the family Chitinophagaceae producing mucin.</title>
        <authorList>
            <person name="Kim M.-K."/>
            <person name="Park S."/>
            <person name="Kim T.-S."/>
            <person name="Joung Y."/>
            <person name="Han J.-H."/>
            <person name="Kim S.B."/>
        </authorList>
    </citation>
    <scope>NUCLEOTIDE SEQUENCE [LARGE SCALE GENOMIC DNA]</scope>
    <source>
        <strain evidence="3 4">R1-15</strain>
    </source>
</reference>
<gene>
    <name evidence="3" type="ORF">DN068_02775</name>
</gene>
<dbReference type="RefSeq" id="WP_110997356.1">
    <property type="nucleotide sequence ID" value="NZ_QKTW01000003.1"/>
</dbReference>
<accession>A0A2W2BM46</accession>
<evidence type="ECO:0000259" key="2">
    <source>
        <dbReference type="Pfam" id="PF18962"/>
    </source>
</evidence>
<feature type="chain" id="PRO_5016163885" description="Secretion system C-terminal sorting domain-containing protein" evidence="1">
    <location>
        <begin position="18"/>
        <end position="476"/>
    </location>
</feature>
<dbReference type="EMBL" id="QKTW01000003">
    <property type="protein sequence ID" value="PZF74516.1"/>
    <property type="molecule type" value="Genomic_DNA"/>
</dbReference>
<dbReference type="AlphaFoldDB" id="A0A2W2BM46"/>
<name>A0A2W2BM46_9BACT</name>
<feature type="signal peptide" evidence="1">
    <location>
        <begin position="1"/>
        <end position="17"/>
    </location>
</feature>
<dbReference type="Gene3D" id="2.40.128.720">
    <property type="match status" value="1"/>
</dbReference>